<evidence type="ECO:0000259" key="1">
    <source>
        <dbReference type="Pfam" id="PF08818"/>
    </source>
</evidence>
<reference evidence="2 3" key="1">
    <citation type="submission" date="2015-11" db="EMBL/GenBank/DDBJ databases">
        <title>Expanding the genomic diversity of Burkholderia species for the development of highly accurate diagnostics.</title>
        <authorList>
            <person name="Sahl J."/>
            <person name="Keim P."/>
            <person name="Wagner D."/>
        </authorList>
    </citation>
    <scope>NUCLEOTIDE SEQUENCE [LARGE SCALE GENOMIC DNA]</scope>
    <source>
        <strain evidence="2 3">MSMB793WGS</strain>
    </source>
</reference>
<dbReference type="SUPFAM" id="SSF159888">
    <property type="entry name" value="YdhG-like"/>
    <property type="match status" value="1"/>
</dbReference>
<dbReference type="InterPro" id="IPR014922">
    <property type="entry name" value="YdhG-like"/>
</dbReference>
<comment type="caution">
    <text evidence="2">The sequence shown here is derived from an EMBL/GenBank/DDBJ whole genome shotgun (WGS) entry which is preliminary data.</text>
</comment>
<dbReference type="Pfam" id="PF08818">
    <property type="entry name" value="DUF1801"/>
    <property type="match status" value="1"/>
</dbReference>
<evidence type="ECO:0000313" key="3">
    <source>
        <dbReference type="Proteomes" id="UP000068016"/>
    </source>
</evidence>
<protein>
    <recommendedName>
        <fullName evidence="1">YdhG-like domain-containing protein</fullName>
    </recommendedName>
</protein>
<name>A0A108EDX1_9BURK</name>
<dbReference type="Gene3D" id="3.90.1150.200">
    <property type="match status" value="1"/>
</dbReference>
<feature type="domain" description="YdhG-like" evidence="1">
    <location>
        <begin position="25"/>
        <end position="119"/>
    </location>
</feature>
<organism evidence="2 3">
    <name type="scientific">Burkholderia territorii</name>
    <dbReference type="NCBI Taxonomy" id="1503055"/>
    <lineage>
        <taxon>Bacteria</taxon>
        <taxon>Pseudomonadati</taxon>
        <taxon>Pseudomonadota</taxon>
        <taxon>Betaproteobacteria</taxon>
        <taxon>Burkholderiales</taxon>
        <taxon>Burkholderiaceae</taxon>
        <taxon>Burkholderia</taxon>
        <taxon>Burkholderia cepacia complex</taxon>
    </lineage>
</organism>
<dbReference type="Proteomes" id="UP000068016">
    <property type="component" value="Unassembled WGS sequence"/>
</dbReference>
<dbReference type="AlphaFoldDB" id="A0A108EDX1"/>
<gene>
    <name evidence="2" type="ORF">WT83_21635</name>
</gene>
<sequence>MSASDMTPSARIDALIAGIADWRGKTFAALRETILAAEDGIVEEWKWMGSPVWSCDGMIAVANAHKGKVKLTFMHGAHLPDPDGLFNAGLDGNARRAIDFLEGDTLDKRALKRLVRAAIDYNRAHLKKNVRARAGAKTRGDKAA</sequence>
<dbReference type="EMBL" id="LPLZ01000064">
    <property type="protein sequence ID" value="KWN09520.1"/>
    <property type="molecule type" value="Genomic_DNA"/>
</dbReference>
<dbReference type="RefSeq" id="WP_060348007.1">
    <property type="nucleotide sequence ID" value="NZ_LPLZ01000064.1"/>
</dbReference>
<evidence type="ECO:0000313" key="2">
    <source>
        <dbReference type="EMBL" id="KWN09520.1"/>
    </source>
</evidence>
<proteinExistence type="predicted"/>
<accession>A0A108EDX1</accession>